<gene>
    <name evidence="2" type="ordered locus">AM1_B0365</name>
</gene>
<sequence length="278" mass="32012">MEEAQHQNAFYPEDLGGRQTLSMMEIPEGEFMMGSPEGEMDRQDDEGPQHWVKISRFYMSQTPITQTQWRIVAQWPFVNIELQGYPSYFEGEKRPVEEINWFEAIEFCDRLTQHTGRPYRLPTEAEWEYACRAGTTTPFYFGETITTDLANYRGTDWEKYNSSGSYGSGPKGTYRGETTPVDHFQVTHPYGLSDMHGNVLEWCQDTWHSHYDGAPVDGSVWVDEEDIDSDKVLRGGYWGENPGFCRSACRSGTDPDNRNFDIGFRVVCSPQGLPYSHR</sequence>
<accession>A8ZLQ6</accession>
<dbReference type="OrthoDB" id="3981129at2"/>
<dbReference type="InterPro" id="IPR005532">
    <property type="entry name" value="SUMF_dom"/>
</dbReference>
<evidence type="ECO:0000313" key="2">
    <source>
        <dbReference type="EMBL" id="ABW32083.1"/>
    </source>
</evidence>
<dbReference type="EMBL" id="CP000839">
    <property type="protein sequence ID" value="ABW32083.1"/>
    <property type="molecule type" value="Genomic_DNA"/>
</dbReference>
<reference evidence="2 3" key="1">
    <citation type="journal article" date="2008" name="Proc. Natl. Acad. Sci. U.S.A.">
        <title>Niche adaptation and genome expansion in the chlorophyll d-producing cyanobacterium Acaryochloris marina.</title>
        <authorList>
            <person name="Swingley W.D."/>
            <person name="Chen M."/>
            <person name="Cheung P.C."/>
            <person name="Conrad A.L."/>
            <person name="Dejesa L.C."/>
            <person name="Hao J."/>
            <person name="Honchak B.M."/>
            <person name="Karbach L.E."/>
            <person name="Kurdoglu A."/>
            <person name="Lahiri S."/>
            <person name="Mastrian S.D."/>
            <person name="Miyashita H."/>
            <person name="Page L."/>
            <person name="Ramakrishna P."/>
            <person name="Satoh S."/>
            <person name="Sattley W.M."/>
            <person name="Shimada Y."/>
            <person name="Taylor H.L."/>
            <person name="Tomo T."/>
            <person name="Tsuchiya T."/>
            <person name="Wang Z.T."/>
            <person name="Raymond J."/>
            <person name="Mimuro M."/>
            <person name="Blankenship R.E."/>
            <person name="Touchman J.W."/>
        </authorList>
    </citation>
    <scope>NUCLEOTIDE SEQUENCE [LARGE SCALE GENOMIC DNA]</scope>
    <source>
        <strain evidence="3">MBIC 11017</strain>
        <plasmid evidence="3">Plasmid pREB2</plasmid>
    </source>
</reference>
<dbReference type="SUPFAM" id="SSF56436">
    <property type="entry name" value="C-type lectin-like"/>
    <property type="match status" value="1"/>
</dbReference>
<dbReference type="HOGENOM" id="CLU_012431_2_4_3"/>
<name>A8ZLQ6_ACAM1</name>
<keyword evidence="3" id="KW-1185">Reference proteome</keyword>
<protein>
    <recommendedName>
        <fullName evidence="1">Sulfatase-modifying factor enzyme-like domain-containing protein</fullName>
    </recommendedName>
</protein>
<proteinExistence type="predicted"/>
<dbReference type="KEGG" id="amr:AM1_B0365"/>
<feature type="domain" description="Sulfatase-modifying factor enzyme-like" evidence="1">
    <location>
        <begin position="22"/>
        <end position="267"/>
    </location>
</feature>
<dbReference type="RefSeq" id="WP_012167229.1">
    <property type="nucleotide sequence ID" value="NC_009927.1"/>
</dbReference>
<evidence type="ECO:0000259" key="1">
    <source>
        <dbReference type="Pfam" id="PF03781"/>
    </source>
</evidence>
<dbReference type="InterPro" id="IPR042095">
    <property type="entry name" value="SUMF_sf"/>
</dbReference>
<keyword evidence="2" id="KW-0614">Plasmid</keyword>
<dbReference type="AlphaFoldDB" id="A8ZLQ6"/>
<evidence type="ECO:0000313" key="3">
    <source>
        <dbReference type="Proteomes" id="UP000000268"/>
    </source>
</evidence>
<geneLocation type="plasmid" evidence="2 3">
    <name>pREB2</name>
</geneLocation>
<dbReference type="PANTHER" id="PTHR23150:SF19">
    <property type="entry name" value="FORMYLGLYCINE-GENERATING ENZYME"/>
    <property type="match status" value="1"/>
</dbReference>
<dbReference type="Proteomes" id="UP000000268">
    <property type="component" value="Plasmid pREB2"/>
</dbReference>
<dbReference type="GO" id="GO:0120147">
    <property type="term" value="F:formylglycine-generating oxidase activity"/>
    <property type="evidence" value="ECO:0007669"/>
    <property type="project" value="TreeGrafter"/>
</dbReference>
<dbReference type="InterPro" id="IPR016187">
    <property type="entry name" value="CTDL_fold"/>
</dbReference>
<organism evidence="2 3">
    <name type="scientific">Acaryochloris marina (strain MBIC 11017)</name>
    <dbReference type="NCBI Taxonomy" id="329726"/>
    <lineage>
        <taxon>Bacteria</taxon>
        <taxon>Bacillati</taxon>
        <taxon>Cyanobacteriota</taxon>
        <taxon>Cyanophyceae</taxon>
        <taxon>Acaryochloridales</taxon>
        <taxon>Acaryochloridaceae</taxon>
        <taxon>Acaryochloris</taxon>
    </lineage>
</organism>
<dbReference type="PANTHER" id="PTHR23150">
    <property type="entry name" value="SULFATASE MODIFYING FACTOR 1, 2"/>
    <property type="match status" value="1"/>
</dbReference>
<dbReference type="Gene3D" id="3.90.1580.10">
    <property type="entry name" value="paralog of FGE (formylglycine-generating enzyme)"/>
    <property type="match status" value="1"/>
</dbReference>
<dbReference type="Pfam" id="PF03781">
    <property type="entry name" value="FGE-sulfatase"/>
    <property type="match status" value="1"/>
</dbReference>
<dbReference type="InterPro" id="IPR051043">
    <property type="entry name" value="Sulfatase_Mod_Factor_Kinase"/>
</dbReference>